<comment type="subunit">
    <text evidence="2">Homotetramer.</text>
</comment>
<dbReference type="PANTHER" id="PTHR42938">
    <property type="entry name" value="FORMATE DEHYDROGENASE 1"/>
    <property type="match status" value="1"/>
</dbReference>
<evidence type="ECO:0000256" key="2">
    <source>
        <dbReference type="ARBA" id="ARBA00011881"/>
    </source>
</evidence>
<proteinExistence type="evidence at transcript level"/>
<dbReference type="CDD" id="cd12173">
    <property type="entry name" value="PGDH_4"/>
    <property type="match status" value="1"/>
</dbReference>
<dbReference type="FunFam" id="3.40.50.720:FF:000021">
    <property type="entry name" value="D-3-phosphoglycerate dehydrogenase"/>
    <property type="match status" value="1"/>
</dbReference>
<evidence type="ECO:0000256" key="3">
    <source>
        <dbReference type="ARBA" id="ARBA00022553"/>
    </source>
</evidence>
<sequence length="324" mass="34238">MSAALQIKKVLISDSCDARCAEILREAGCDVTVKTDFTKEQLVEAIKDFDALVVRSATKVTADVINAATNLKVIGRAGTGVDNIDCDVATARGVLVINAPGGNTLAAAEMTCAMIISLSRDVAAACASLKAGRWDRKTFMGTELNGKTLGIVGLGRIGREVAIRMQAFGMTTIGYDPIIPAEQAAKFNVKAMSLDELWPQCDYITVHTPLLPETKNLISAGTLARCKKGVKVVNCARGGIVNENDLLAALESGQASGAGFDVFEDEPPKNTAFIAHPKVICTPHLGANTKEAQSKVAIEIAEQFVALKKGERAWGAVNKPKPAN</sequence>
<dbReference type="SUPFAM" id="SSF51735">
    <property type="entry name" value="NAD(P)-binding Rossmann-fold domains"/>
    <property type="match status" value="1"/>
</dbReference>
<dbReference type="GO" id="GO:0051287">
    <property type="term" value="F:NAD binding"/>
    <property type="evidence" value="ECO:0007669"/>
    <property type="project" value="InterPro"/>
</dbReference>
<evidence type="ECO:0000256" key="4">
    <source>
        <dbReference type="ARBA" id="ARBA00022990"/>
    </source>
</evidence>
<feature type="domain" description="D-isomer specific 2-hydroxyacid dehydrogenase catalytic" evidence="8">
    <location>
        <begin position="10"/>
        <end position="318"/>
    </location>
</feature>
<dbReference type="InterPro" id="IPR036291">
    <property type="entry name" value="NAD(P)-bd_dom_sf"/>
</dbReference>
<evidence type="ECO:0000256" key="7">
    <source>
        <dbReference type="RuleBase" id="RU003719"/>
    </source>
</evidence>
<evidence type="ECO:0000256" key="6">
    <source>
        <dbReference type="ARBA" id="ARBA00023027"/>
    </source>
</evidence>
<reference evidence="10" key="1">
    <citation type="journal article" date="2015" name="Int. J. Parasitol.">
        <title>Identification and evaluation of vaccine candidate antigens from the poultry red mite (Dermanyssus gallinae).</title>
        <authorList>
            <person name="Bartley K."/>
            <person name="Wright H.W."/>
            <person name="Huntley J.F."/>
            <person name="Manson E.D."/>
            <person name="Inglis N.F."/>
            <person name="McLean K."/>
            <person name="Nath M."/>
            <person name="Bartley Y."/>
            <person name="Nisbet A.J."/>
        </authorList>
    </citation>
    <scope>NUCLEOTIDE SEQUENCE</scope>
</reference>
<dbReference type="GO" id="GO:0004617">
    <property type="term" value="F:phosphoglycerate dehydrogenase activity"/>
    <property type="evidence" value="ECO:0007669"/>
    <property type="project" value="TreeGrafter"/>
</dbReference>
<evidence type="ECO:0000259" key="8">
    <source>
        <dbReference type="Pfam" id="PF00389"/>
    </source>
</evidence>
<organism evidence="10">
    <name type="scientific">Dermanyssus gallinae</name>
    <dbReference type="NCBI Taxonomy" id="34641"/>
    <lineage>
        <taxon>Eukaryota</taxon>
        <taxon>Metazoa</taxon>
        <taxon>Ecdysozoa</taxon>
        <taxon>Arthropoda</taxon>
        <taxon>Chelicerata</taxon>
        <taxon>Arachnida</taxon>
        <taxon>Acari</taxon>
        <taxon>Parasitiformes</taxon>
        <taxon>Mesostigmata</taxon>
        <taxon>Gamasina</taxon>
        <taxon>Dermanyssoidea</taxon>
        <taxon>Dermanyssidae</taxon>
        <taxon>Dermanyssus</taxon>
    </lineage>
</organism>
<dbReference type="AlphaFoldDB" id="A0A0M3R828"/>
<dbReference type="PANTHER" id="PTHR42938:SF22">
    <property type="entry name" value="D-3-PHOSPHOGLYCERATE DEHYDROGENASE"/>
    <property type="match status" value="1"/>
</dbReference>
<dbReference type="Pfam" id="PF02826">
    <property type="entry name" value="2-Hacid_dh_C"/>
    <property type="match status" value="1"/>
</dbReference>
<keyword evidence="4" id="KW-0007">Acetylation</keyword>
<comment type="similarity">
    <text evidence="1 7">Belongs to the D-isomer specific 2-hydroxyacid dehydrogenase family.</text>
</comment>
<dbReference type="Gene3D" id="3.40.50.720">
    <property type="entry name" value="NAD(P)-binding Rossmann-like Domain"/>
    <property type="match status" value="2"/>
</dbReference>
<accession>A0A0M3R828</accession>
<evidence type="ECO:0000313" key="10">
    <source>
        <dbReference type="EMBL" id="ALC78847.1"/>
    </source>
</evidence>
<keyword evidence="5 7" id="KW-0560">Oxidoreductase</keyword>
<evidence type="ECO:0000256" key="5">
    <source>
        <dbReference type="ARBA" id="ARBA00023002"/>
    </source>
</evidence>
<name>A0A0M3R828_9ACAR</name>
<dbReference type="InterPro" id="IPR006140">
    <property type="entry name" value="D-isomer_DH_NAD-bd"/>
</dbReference>
<dbReference type="PROSITE" id="PS00065">
    <property type="entry name" value="D_2_HYDROXYACID_DH_1"/>
    <property type="match status" value="1"/>
</dbReference>
<protein>
    <submittedName>
        <fullName evidence="10">Phosphoglycerate dehydrogenase-1</fullName>
    </submittedName>
</protein>
<dbReference type="InterPro" id="IPR029752">
    <property type="entry name" value="D-isomer_DH_CS1"/>
</dbReference>
<evidence type="ECO:0000259" key="9">
    <source>
        <dbReference type="Pfam" id="PF02826"/>
    </source>
</evidence>
<dbReference type="Pfam" id="PF00389">
    <property type="entry name" value="2-Hacid_dh"/>
    <property type="match status" value="1"/>
</dbReference>
<keyword evidence="3" id="KW-0597">Phosphoprotein</keyword>
<dbReference type="SUPFAM" id="SSF52283">
    <property type="entry name" value="Formate/glycerate dehydrogenase catalytic domain-like"/>
    <property type="match status" value="1"/>
</dbReference>
<feature type="domain" description="D-isomer specific 2-hydroxyacid dehydrogenase NAD-binding" evidence="9">
    <location>
        <begin position="113"/>
        <end position="286"/>
    </location>
</feature>
<dbReference type="EMBL" id="KR697574">
    <property type="protein sequence ID" value="ALC78847.1"/>
    <property type="molecule type" value="mRNA"/>
</dbReference>
<evidence type="ECO:0000256" key="1">
    <source>
        <dbReference type="ARBA" id="ARBA00005854"/>
    </source>
</evidence>
<dbReference type="InterPro" id="IPR006139">
    <property type="entry name" value="D-isomer_2_OHA_DH_cat_dom"/>
</dbReference>
<keyword evidence="6" id="KW-0520">NAD</keyword>